<evidence type="ECO:0000313" key="11">
    <source>
        <dbReference type="Proteomes" id="UP000660381"/>
    </source>
</evidence>
<evidence type="ECO:0000256" key="3">
    <source>
        <dbReference type="ARBA" id="ARBA00022603"/>
    </source>
</evidence>
<feature type="domain" description="DNA methylase N-4/N-6" evidence="9">
    <location>
        <begin position="64"/>
        <end position="102"/>
    </location>
</feature>
<gene>
    <name evidence="10" type="ORF">H6G68_02745</name>
</gene>
<accession>A0ABR8IX93</accession>
<name>A0ABR8IX93_9NOST</name>
<dbReference type="InterPro" id="IPR017985">
    <property type="entry name" value="MeTrfase_CN4_CS"/>
</dbReference>
<keyword evidence="7" id="KW-0238">DNA-binding</keyword>
<dbReference type="RefSeq" id="WP_190905240.1">
    <property type="nucleotide sequence ID" value="NZ_JACJTQ010000002.1"/>
</dbReference>
<reference evidence="10 11" key="1">
    <citation type="journal article" date="2020" name="ISME J.">
        <title>Comparative genomics reveals insights into cyanobacterial evolution and habitat adaptation.</title>
        <authorList>
            <person name="Chen M.Y."/>
            <person name="Teng W.K."/>
            <person name="Zhao L."/>
            <person name="Hu C.X."/>
            <person name="Zhou Y.K."/>
            <person name="Han B.P."/>
            <person name="Song L.R."/>
            <person name="Shu W.S."/>
        </authorList>
    </citation>
    <scope>NUCLEOTIDE SEQUENCE [LARGE SCALE GENOMIC DNA]</scope>
    <source>
        <strain evidence="10 11">FACHB-362</strain>
    </source>
</reference>
<keyword evidence="3 10" id="KW-0489">Methyltransferase</keyword>
<keyword evidence="4" id="KW-0808">Transferase</keyword>
<evidence type="ECO:0000256" key="8">
    <source>
        <dbReference type="ARBA" id="ARBA00049120"/>
    </source>
</evidence>
<evidence type="ECO:0000256" key="6">
    <source>
        <dbReference type="ARBA" id="ARBA00022747"/>
    </source>
</evidence>
<evidence type="ECO:0000256" key="5">
    <source>
        <dbReference type="ARBA" id="ARBA00022691"/>
    </source>
</evidence>
<dbReference type="Gene3D" id="3.40.50.150">
    <property type="entry name" value="Vaccinia Virus protein VP39"/>
    <property type="match status" value="2"/>
</dbReference>
<dbReference type="PROSITE" id="PS00093">
    <property type="entry name" value="N4_MTASE"/>
    <property type="match status" value="1"/>
</dbReference>
<dbReference type="EMBL" id="JACJTQ010000002">
    <property type="protein sequence ID" value="MBD2690681.1"/>
    <property type="molecule type" value="Genomic_DNA"/>
</dbReference>
<organism evidence="10 11">
    <name type="scientific">Anabaena catenula FACHB-362</name>
    <dbReference type="NCBI Taxonomy" id="2692877"/>
    <lineage>
        <taxon>Bacteria</taxon>
        <taxon>Bacillati</taxon>
        <taxon>Cyanobacteriota</taxon>
        <taxon>Cyanophyceae</taxon>
        <taxon>Nostocales</taxon>
        <taxon>Nostocaceae</taxon>
        <taxon>Anabaena</taxon>
    </lineage>
</organism>
<dbReference type="GO" id="GO:0032259">
    <property type="term" value="P:methylation"/>
    <property type="evidence" value="ECO:0007669"/>
    <property type="project" value="UniProtKB-KW"/>
</dbReference>
<dbReference type="InterPro" id="IPR029063">
    <property type="entry name" value="SAM-dependent_MTases_sf"/>
</dbReference>
<comment type="caution">
    <text evidence="10">The sequence shown here is derived from an EMBL/GenBank/DDBJ whole genome shotgun (WGS) entry which is preliminary data.</text>
</comment>
<evidence type="ECO:0000256" key="2">
    <source>
        <dbReference type="ARBA" id="ARBA00012185"/>
    </source>
</evidence>
<dbReference type="SUPFAM" id="SSF53335">
    <property type="entry name" value="S-adenosyl-L-methionine-dependent methyltransferases"/>
    <property type="match status" value="2"/>
</dbReference>
<evidence type="ECO:0000256" key="4">
    <source>
        <dbReference type="ARBA" id="ARBA00022679"/>
    </source>
</evidence>
<dbReference type="Proteomes" id="UP000660381">
    <property type="component" value="Unassembled WGS sequence"/>
</dbReference>
<evidence type="ECO:0000259" key="9">
    <source>
        <dbReference type="Pfam" id="PF01555"/>
    </source>
</evidence>
<sequence length="731" mass="83666">MTKASQLELFSFVPESREHTQSRVIQERSGTFTDNMKLPIHRWFRYSAGFSAAWVEGVIAELEPQTILDPFAGSGTVCVAADKLGVNSFGIEAHPFVYKLAKGKLSWEANIHEFLEAVAEIKCSAINLQPNLPETLPDLLNKCYLHETLIDLFKIRQAYFELAPSLTEELQSLIFLAISAILRISSHVGTAQWQYILPNKRKLKVCKPFDALEKQIAMMQEDMYYLQSLAQSSQATFIQEDARSLKSIPDQLVDLVITSPPYANNYDYADATRIEMTFWGEVDSWGDLHKAVRQFLIRSSSQHVSKDRLSLDTLISESLVDPIRDELIPVCQELERIRGTKGGNKAYHTMIAAYFNDLGSVFHALRRVATPDCKVCFIVGDSAPYGVYVPVEQWLGKLAIAAGFDFWSFEQIRQRNIKWKNRKHDVPLHEGRLWIEGKSMAQSPSHKFGQDLGKLLEDIVLDDILKPQLLQFAQSKSYYLDWQHPRPARTGKKVTWEDKYKNRHDLDFVIEINGTDDQIGKPVAFIESAWRRYTKHSKNKAQEIQGAILPIIELHHLSAPFYGAVLAGDFTKPALDQLRNNGFAIIYIPYKDVVAAFKEIDFDVAFDEETPDEIYTTASKKLAGLTNFDKQKLRQALMRVSKQEVDQFMNKLRNCLERYITKIILISLFGKRYEFEGIDDVLTEINTLDINNPTGEFERFEVIIDYSNNDTIRATFQDKTLLADFLRKLEN</sequence>
<dbReference type="EC" id="2.1.1.113" evidence="2"/>
<keyword evidence="5" id="KW-0949">S-adenosyl-L-methionine</keyword>
<keyword evidence="6" id="KW-0680">Restriction system</keyword>
<comment type="catalytic activity">
    <reaction evidence="8">
        <text>a 2'-deoxycytidine in DNA + S-adenosyl-L-methionine = an N(4)-methyl-2'-deoxycytidine in DNA + S-adenosyl-L-homocysteine + H(+)</text>
        <dbReference type="Rhea" id="RHEA:16857"/>
        <dbReference type="Rhea" id="RHEA-COMP:11369"/>
        <dbReference type="Rhea" id="RHEA-COMP:13674"/>
        <dbReference type="ChEBI" id="CHEBI:15378"/>
        <dbReference type="ChEBI" id="CHEBI:57856"/>
        <dbReference type="ChEBI" id="CHEBI:59789"/>
        <dbReference type="ChEBI" id="CHEBI:85452"/>
        <dbReference type="ChEBI" id="CHEBI:137933"/>
        <dbReference type="EC" id="2.1.1.113"/>
    </reaction>
</comment>
<keyword evidence="11" id="KW-1185">Reference proteome</keyword>
<dbReference type="Pfam" id="PF01555">
    <property type="entry name" value="N6_N4_Mtase"/>
    <property type="match status" value="1"/>
</dbReference>
<evidence type="ECO:0000256" key="1">
    <source>
        <dbReference type="ARBA" id="ARBA00010203"/>
    </source>
</evidence>
<dbReference type="GO" id="GO:0008168">
    <property type="term" value="F:methyltransferase activity"/>
    <property type="evidence" value="ECO:0007669"/>
    <property type="project" value="UniProtKB-KW"/>
</dbReference>
<comment type="similarity">
    <text evidence="1">Belongs to the N(4)/N(6)-methyltransferase family. N(4) subfamily.</text>
</comment>
<evidence type="ECO:0000313" key="10">
    <source>
        <dbReference type="EMBL" id="MBD2690681.1"/>
    </source>
</evidence>
<dbReference type="InterPro" id="IPR002941">
    <property type="entry name" value="DNA_methylase_N4/N6"/>
</dbReference>
<protein>
    <recommendedName>
        <fullName evidence="2">site-specific DNA-methyltransferase (cytosine-N(4)-specific)</fullName>
        <ecNumber evidence="2">2.1.1.113</ecNumber>
    </recommendedName>
</protein>
<evidence type="ECO:0000256" key="7">
    <source>
        <dbReference type="ARBA" id="ARBA00023125"/>
    </source>
</evidence>
<proteinExistence type="inferred from homology"/>